<keyword evidence="4" id="KW-1185">Reference proteome</keyword>
<dbReference type="NCBIfam" id="TIGR02175">
    <property type="entry name" value="PorC_KorC"/>
    <property type="match status" value="1"/>
</dbReference>
<dbReference type="PANTHER" id="PTHR42730">
    <property type="entry name" value="2-OXOGLUTARATE SYNTHASE SUBUNIT KORC"/>
    <property type="match status" value="1"/>
</dbReference>
<proteinExistence type="predicted"/>
<accession>A0ABN6PE65</accession>
<organism evidence="3 4">
    <name type="scientific">Methanothermobacter tenebrarum</name>
    <dbReference type="NCBI Taxonomy" id="680118"/>
    <lineage>
        <taxon>Archaea</taxon>
        <taxon>Methanobacteriati</taxon>
        <taxon>Methanobacteriota</taxon>
        <taxon>Methanomada group</taxon>
        <taxon>Methanobacteria</taxon>
        <taxon>Methanobacteriales</taxon>
        <taxon>Methanobacteriaceae</taxon>
        <taxon>Methanothermobacter</taxon>
    </lineage>
</organism>
<evidence type="ECO:0000313" key="4">
    <source>
        <dbReference type="Proteomes" id="UP000831817"/>
    </source>
</evidence>
<dbReference type="InterPro" id="IPR052554">
    <property type="entry name" value="2-oxoglutarate_synth_KorC"/>
</dbReference>
<dbReference type="EMBL" id="AP025698">
    <property type="protein sequence ID" value="BDH79008.1"/>
    <property type="molecule type" value="Genomic_DNA"/>
</dbReference>
<dbReference type="InterPro" id="IPR011894">
    <property type="entry name" value="PorC_KorC"/>
</dbReference>
<dbReference type="Pfam" id="PF01558">
    <property type="entry name" value="POR"/>
    <property type="match status" value="1"/>
</dbReference>
<dbReference type="NCBIfam" id="NF006323">
    <property type="entry name" value="PRK08537.1"/>
    <property type="match status" value="1"/>
</dbReference>
<evidence type="ECO:0000313" key="3">
    <source>
        <dbReference type="EMBL" id="BDH79008.1"/>
    </source>
</evidence>
<feature type="domain" description="Pyruvate/ketoisovalerate oxidoreductase catalytic" evidence="2">
    <location>
        <begin position="14"/>
        <end position="180"/>
    </location>
</feature>
<evidence type="ECO:0000256" key="1">
    <source>
        <dbReference type="ARBA" id="ARBA00023002"/>
    </source>
</evidence>
<reference evidence="3 4" key="1">
    <citation type="submission" date="2022-04" db="EMBL/GenBank/DDBJ databases">
        <title>Complete genome of Methanothermobacter tenebrarum strain RMAS.</title>
        <authorList>
            <person name="Nakamura K."/>
            <person name="Oshima K."/>
            <person name="Hattori M."/>
            <person name="Kamagata Y."/>
            <person name="Takamizawa K."/>
        </authorList>
    </citation>
    <scope>NUCLEOTIDE SEQUENCE [LARGE SCALE GENOMIC DNA]</scope>
    <source>
        <strain evidence="3 4">RMAS</strain>
    </source>
</reference>
<evidence type="ECO:0000259" key="2">
    <source>
        <dbReference type="Pfam" id="PF01558"/>
    </source>
</evidence>
<keyword evidence="1" id="KW-0560">Oxidoreductase</keyword>
<dbReference type="Proteomes" id="UP000831817">
    <property type="component" value="Chromosome"/>
</dbReference>
<name>A0ABN6PE65_9EURY</name>
<dbReference type="SUPFAM" id="SSF53323">
    <property type="entry name" value="Pyruvate-ferredoxin oxidoreductase, PFOR, domain III"/>
    <property type="match status" value="1"/>
</dbReference>
<gene>
    <name evidence="3" type="ORF">MTTB_03870</name>
</gene>
<dbReference type="InterPro" id="IPR002869">
    <property type="entry name" value="Pyrv_flavodox_OxRed_cen"/>
</dbReference>
<dbReference type="PANTHER" id="PTHR42730:SF1">
    <property type="entry name" value="2-OXOGLUTARATE SYNTHASE SUBUNIT KORC"/>
    <property type="match status" value="1"/>
</dbReference>
<sequence length="190" mass="20885">MIRVRREIRIAGFGGQGVVLAGIVIGKAASLYDKLHAVQTQSYGPEARGGASRSEVVISDNEIDYPKVREPDIFVAMSHEALITYLDDLKTGATLIVDPDMIKEEEIKDFIKKKKIKYYRAPATRTAKEEIGIPIVANMVMIGAFTRATRVISDQAAKKAIEDSVPPGTEKKNLEAFEAGKRILEVGDPR</sequence>
<dbReference type="InterPro" id="IPR019752">
    <property type="entry name" value="Pyrv/ketoisovalerate_OxRed_cat"/>
</dbReference>
<protein>
    <submittedName>
        <fullName evidence="3">2-oxoglutarate ferredoxin oxidoreductase subunit gamma</fullName>
    </submittedName>
</protein>
<dbReference type="Gene3D" id="3.40.920.10">
    <property type="entry name" value="Pyruvate-ferredoxin oxidoreductase, PFOR, domain III"/>
    <property type="match status" value="1"/>
</dbReference>